<dbReference type="GO" id="GO:0008967">
    <property type="term" value="F:phosphoglycolate phosphatase activity"/>
    <property type="evidence" value="ECO:0007669"/>
    <property type="project" value="TreeGrafter"/>
</dbReference>
<dbReference type="SFLD" id="SFLDS00003">
    <property type="entry name" value="Haloacid_Dehalogenase"/>
    <property type="match status" value="1"/>
</dbReference>
<dbReference type="InterPro" id="IPR050155">
    <property type="entry name" value="HAD-like_hydrolase_sf"/>
</dbReference>
<dbReference type="InterPro" id="IPR023214">
    <property type="entry name" value="HAD_sf"/>
</dbReference>
<dbReference type="NCBIfam" id="TIGR01549">
    <property type="entry name" value="HAD-SF-IA-v1"/>
    <property type="match status" value="1"/>
</dbReference>
<organism evidence="1">
    <name type="scientific">marine sediment metagenome</name>
    <dbReference type="NCBI Taxonomy" id="412755"/>
    <lineage>
        <taxon>unclassified sequences</taxon>
        <taxon>metagenomes</taxon>
        <taxon>ecological metagenomes</taxon>
    </lineage>
</organism>
<dbReference type="EMBL" id="LAZR01002774">
    <property type="protein sequence ID" value="KKN25769.1"/>
    <property type="molecule type" value="Genomic_DNA"/>
</dbReference>
<dbReference type="InterPro" id="IPR036412">
    <property type="entry name" value="HAD-like_sf"/>
</dbReference>
<dbReference type="InterPro" id="IPR006439">
    <property type="entry name" value="HAD-SF_hydro_IA"/>
</dbReference>
<dbReference type="SFLD" id="SFLDG01129">
    <property type="entry name" value="C1.5:_HAD__Beta-PGM__Phosphata"/>
    <property type="match status" value="1"/>
</dbReference>
<dbReference type="Gene3D" id="3.40.50.1000">
    <property type="entry name" value="HAD superfamily/HAD-like"/>
    <property type="match status" value="1"/>
</dbReference>
<dbReference type="GO" id="GO:0005829">
    <property type="term" value="C:cytosol"/>
    <property type="evidence" value="ECO:0007669"/>
    <property type="project" value="TreeGrafter"/>
</dbReference>
<evidence type="ECO:0008006" key="2">
    <source>
        <dbReference type="Google" id="ProtNLM"/>
    </source>
</evidence>
<reference evidence="1" key="1">
    <citation type="journal article" date="2015" name="Nature">
        <title>Complex archaea that bridge the gap between prokaryotes and eukaryotes.</title>
        <authorList>
            <person name="Spang A."/>
            <person name="Saw J.H."/>
            <person name="Jorgensen S.L."/>
            <person name="Zaremba-Niedzwiedzka K."/>
            <person name="Martijn J."/>
            <person name="Lind A.E."/>
            <person name="van Eijk R."/>
            <person name="Schleper C."/>
            <person name="Guy L."/>
            <person name="Ettema T.J."/>
        </authorList>
    </citation>
    <scope>NUCLEOTIDE SEQUENCE</scope>
</reference>
<dbReference type="PANTHER" id="PTHR43434">
    <property type="entry name" value="PHOSPHOGLYCOLATE PHOSPHATASE"/>
    <property type="match status" value="1"/>
</dbReference>
<dbReference type="InterPro" id="IPR041492">
    <property type="entry name" value="HAD_2"/>
</dbReference>
<dbReference type="GO" id="GO:0006281">
    <property type="term" value="P:DNA repair"/>
    <property type="evidence" value="ECO:0007669"/>
    <property type="project" value="TreeGrafter"/>
</dbReference>
<name>A0A0F9P6U1_9ZZZZ</name>
<sequence>MTPYQLIVFDWDGTLMDSTGHIVHCMKLAIDKLAMPVLTDVEISHIIGLGLDEAVQTLYPSLSSKQQQQLVQTYRQTWIQTPEETELFDNARALLSMLEEQEILLGVATGKSRRGLDRALAKTGLANHFIATRCADECHSKPHPQMLLELINYAGVAAQETLMIGDTEFDLQMAHNAGADSLALTQGAHTLERLSACSPKAILDDLHQVEKWLAGSDANF</sequence>
<comment type="caution">
    <text evidence="1">The sequence shown here is derived from an EMBL/GenBank/DDBJ whole genome shotgun (WGS) entry which is preliminary data.</text>
</comment>
<dbReference type="Gene3D" id="1.10.150.240">
    <property type="entry name" value="Putative phosphatase, domain 2"/>
    <property type="match status" value="1"/>
</dbReference>
<dbReference type="Pfam" id="PF13419">
    <property type="entry name" value="HAD_2"/>
    <property type="match status" value="1"/>
</dbReference>
<protein>
    <recommendedName>
        <fullName evidence="2">HAD family hydrolase</fullName>
    </recommendedName>
</protein>
<dbReference type="PANTHER" id="PTHR43434:SF24">
    <property type="entry name" value="HYDROLASE-RELATED"/>
    <property type="match status" value="1"/>
</dbReference>
<gene>
    <name evidence="1" type="ORF">LCGC14_0881330</name>
</gene>
<dbReference type="SUPFAM" id="SSF56784">
    <property type="entry name" value="HAD-like"/>
    <property type="match status" value="1"/>
</dbReference>
<dbReference type="SFLD" id="SFLDG01135">
    <property type="entry name" value="C1.5.6:_HAD__Beta-PGM__Phospha"/>
    <property type="match status" value="1"/>
</dbReference>
<proteinExistence type="predicted"/>
<dbReference type="AlphaFoldDB" id="A0A0F9P6U1"/>
<evidence type="ECO:0000313" key="1">
    <source>
        <dbReference type="EMBL" id="KKN25769.1"/>
    </source>
</evidence>
<dbReference type="InterPro" id="IPR023198">
    <property type="entry name" value="PGP-like_dom2"/>
</dbReference>
<accession>A0A0F9P6U1</accession>